<dbReference type="GO" id="GO:0005576">
    <property type="term" value="C:extracellular region"/>
    <property type="evidence" value="ECO:0007669"/>
    <property type="project" value="InterPro"/>
</dbReference>
<dbReference type="AlphaFoldDB" id="J3KVZ1"/>
<feature type="chain" id="PRO_5003772053" description="Bowman-Birk serine protease inhibitors family domain-containing protein" evidence="6">
    <location>
        <begin position="28"/>
        <end position="179"/>
    </location>
</feature>
<dbReference type="CDD" id="cd00023">
    <property type="entry name" value="BBI"/>
    <property type="match status" value="1"/>
</dbReference>
<dbReference type="HOGENOM" id="CLU_059102_2_0_1"/>
<dbReference type="SMART" id="SM00269">
    <property type="entry name" value="BowB"/>
    <property type="match status" value="2"/>
</dbReference>
<dbReference type="InterPro" id="IPR000877">
    <property type="entry name" value="Prot_inh_BBI"/>
</dbReference>
<dbReference type="PANTHER" id="PTHR33479">
    <property type="entry name" value="BOWMAN-BIRK TYPE BRAN TRYPSIN INHIBITOR"/>
    <property type="match status" value="1"/>
</dbReference>
<keyword evidence="9" id="KW-1185">Reference proteome</keyword>
<feature type="domain" description="Bowman-Birk serine protease inhibitors family" evidence="7">
    <location>
        <begin position="66"/>
        <end position="80"/>
    </location>
</feature>
<reference evidence="8" key="2">
    <citation type="submission" date="2013-04" db="UniProtKB">
        <authorList>
            <consortium name="EnsemblPlants"/>
        </authorList>
    </citation>
    <scope>IDENTIFICATION</scope>
</reference>
<dbReference type="Proteomes" id="UP000006038">
    <property type="component" value="Chromosome 1"/>
</dbReference>
<dbReference type="SUPFAM" id="SSF57247">
    <property type="entry name" value="Bowman-Birk inhibitor, BBI"/>
    <property type="match status" value="2"/>
</dbReference>
<keyword evidence="6" id="KW-0732">Signal</keyword>
<name>J3KVZ1_ORYBR</name>
<feature type="signal peptide" evidence="6">
    <location>
        <begin position="1"/>
        <end position="27"/>
    </location>
</feature>
<keyword evidence="2 5" id="KW-0646">Protease inhibitor</keyword>
<reference evidence="8" key="1">
    <citation type="journal article" date="2013" name="Nat. Commun.">
        <title>Whole-genome sequencing of Oryza brachyantha reveals mechanisms underlying Oryza genome evolution.</title>
        <authorList>
            <person name="Chen J."/>
            <person name="Huang Q."/>
            <person name="Gao D."/>
            <person name="Wang J."/>
            <person name="Lang Y."/>
            <person name="Liu T."/>
            <person name="Li B."/>
            <person name="Bai Z."/>
            <person name="Luis Goicoechea J."/>
            <person name="Liang C."/>
            <person name="Chen C."/>
            <person name="Zhang W."/>
            <person name="Sun S."/>
            <person name="Liao Y."/>
            <person name="Zhang X."/>
            <person name="Yang L."/>
            <person name="Song C."/>
            <person name="Wang M."/>
            <person name="Shi J."/>
            <person name="Liu G."/>
            <person name="Liu J."/>
            <person name="Zhou H."/>
            <person name="Zhou W."/>
            <person name="Yu Q."/>
            <person name="An N."/>
            <person name="Chen Y."/>
            <person name="Cai Q."/>
            <person name="Wang B."/>
            <person name="Liu B."/>
            <person name="Min J."/>
            <person name="Huang Y."/>
            <person name="Wu H."/>
            <person name="Li Z."/>
            <person name="Zhang Y."/>
            <person name="Yin Y."/>
            <person name="Song W."/>
            <person name="Jiang J."/>
            <person name="Jackson S.A."/>
            <person name="Wing R.A."/>
            <person name="Wang J."/>
            <person name="Chen M."/>
        </authorList>
    </citation>
    <scope>NUCLEOTIDE SEQUENCE [LARGE SCALE GENOMIC DNA]</scope>
    <source>
        <strain evidence="8">cv. IRGC 101232</strain>
    </source>
</reference>
<dbReference type="PROSITE" id="PS00281">
    <property type="entry name" value="BOWMAN_BIRK"/>
    <property type="match status" value="1"/>
</dbReference>
<dbReference type="InterPro" id="IPR035995">
    <property type="entry name" value="Bowman-Birk_prot_inh"/>
</dbReference>
<keyword evidence="4" id="KW-1015">Disulfide bond</keyword>
<dbReference type="Gramene" id="OB01G11470.1">
    <property type="protein sequence ID" value="OB01G11470.1"/>
    <property type="gene ID" value="OB01G11470"/>
</dbReference>
<dbReference type="PANTHER" id="PTHR33479:SF22">
    <property type="entry name" value="BOWMAN-BIRK TYPE BRAN TRYPSIN INHIBITOR"/>
    <property type="match status" value="1"/>
</dbReference>
<evidence type="ECO:0000259" key="7">
    <source>
        <dbReference type="PROSITE" id="PS00281"/>
    </source>
</evidence>
<comment type="similarity">
    <text evidence="1 5">Belongs to the Bowman-Birk serine protease inhibitor family.</text>
</comment>
<evidence type="ECO:0000256" key="1">
    <source>
        <dbReference type="ARBA" id="ARBA00008506"/>
    </source>
</evidence>
<organism evidence="8">
    <name type="scientific">Oryza brachyantha</name>
    <name type="common">malo sina</name>
    <dbReference type="NCBI Taxonomy" id="4533"/>
    <lineage>
        <taxon>Eukaryota</taxon>
        <taxon>Viridiplantae</taxon>
        <taxon>Streptophyta</taxon>
        <taxon>Embryophyta</taxon>
        <taxon>Tracheophyta</taxon>
        <taxon>Spermatophyta</taxon>
        <taxon>Magnoliopsida</taxon>
        <taxon>Liliopsida</taxon>
        <taxon>Poales</taxon>
        <taxon>Poaceae</taxon>
        <taxon>BOP clade</taxon>
        <taxon>Oryzoideae</taxon>
        <taxon>Oryzeae</taxon>
        <taxon>Oryzinae</taxon>
        <taxon>Oryza</taxon>
    </lineage>
</organism>
<evidence type="ECO:0000256" key="4">
    <source>
        <dbReference type="ARBA" id="ARBA00023157"/>
    </source>
</evidence>
<proteinExistence type="inferred from homology"/>
<evidence type="ECO:0000313" key="8">
    <source>
        <dbReference type="EnsemblPlants" id="OB01G11470.1"/>
    </source>
</evidence>
<evidence type="ECO:0000256" key="5">
    <source>
        <dbReference type="RuleBase" id="RU003856"/>
    </source>
</evidence>
<keyword evidence="3 5" id="KW-0722">Serine protease inhibitor</keyword>
<dbReference type="Pfam" id="PF00228">
    <property type="entry name" value="Bowman-Birk_leg"/>
    <property type="match status" value="2"/>
</dbReference>
<evidence type="ECO:0000313" key="9">
    <source>
        <dbReference type="Proteomes" id="UP000006038"/>
    </source>
</evidence>
<sequence>MSSSTAAMATSSILLIFLLAGLSAADANTIRLPSDGGTPPRPAKPWDCCDNAEQSPFEVFPPLFRCNDEVQQCAAACKECVEAPGDFPRGAFVCRDWYATEDPGPTCAPAPGKPTKKRPWKCCDNVVQLPEKISPPFWRCNDELEPSQCTAACKVCQEAPRPFPGPLICEDVYWGADPG</sequence>
<protein>
    <recommendedName>
        <fullName evidence="7">Bowman-Birk serine protease inhibitors family domain-containing protein</fullName>
    </recommendedName>
</protein>
<accession>J3KVZ1</accession>
<evidence type="ECO:0000256" key="6">
    <source>
        <dbReference type="SAM" id="SignalP"/>
    </source>
</evidence>
<evidence type="ECO:0000256" key="2">
    <source>
        <dbReference type="ARBA" id="ARBA00022690"/>
    </source>
</evidence>
<dbReference type="OMA" id="PMCKPRA"/>
<dbReference type="EnsemblPlants" id="OB01G11470.1">
    <property type="protein sequence ID" value="OB01G11470.1"/>
    <property type="gene ID" value="OB01G11470"/>
</dbReference>
<evidence type="ECO:0000256" key="3">
    <source>
        <dbReference type="ARBA" id="ARBA00022900"/>
    </source>
</evidence>
<dbReference type="GO" id="GO:0004867">
    <property type="term" value="F:serine-type endopeptidase inhibitor activity"/>
    <property type="evidence" value="ECO:0007669"/>
    <property type="project" value="UniProtKB-KW"/>
</dbReference>
<dbReference type="Gene3D" id="2.10.69.10">
    <property type="entry name" value="Cysteine Protease (Bromelain) Inhibitor, subunit H"/>
    <property type="match status" value="2"/>
</dbReference>